<dbReference type="EMBL" id="AGNL01016478">
    <property type="protein sequence ID" value="EJK65067.1"/>
    <property type="molecule type" value="Genomic_DNA"/>
</dbReference>
<keyword evidence="2" id="KW-1185">Reference proteome</keyword>
<evidence type="ECO:0000313" key="2">
    <source>
        <dbReference type="Proteomes" id="UP000266841"/>
    </source>
</evidence>
<dbReference type="AlphaFoldDB" id="K0T3W1"/>
<name>K0T3W1_THAOC</name>
<dbReference type="OrthoDB" id="47760at2759"/>
<evidence type="ECO:0000313" key="1">
    <source>
        <dbReference type="EMBL" id="EJK65067.1"/>
    </source>
</evidence>
<reference evidence="1 2" key="1">
    <citation type="journal article" date="2012" name="Genome Biol.">
        <title>Genome and low-iron response of an oceanic diatom adapted to chronic iron limitation.</title>
        <authorList>
            <person name="Lommer M."/>
            <person name="Specht M."/>
            <person name="Roy A.S."/>
            <person name="Kraemer L."/>
            <person name="Andreson R."/>
            <person name="Gutowska M.A."/>
            <person name="Wolf J."/>
            <person name="Bergner S.V."/>
            <person name="Schilhabel M.B."/>
            <person name="Klostermeier U.C."/>
            <person name="Beiko R.G."/>
            <person name="Rosenstiel P."/>
            <person name="Hippler M."/>
            <person name="Laroche J."/>
        </authorList>
    </citation>
    <scope>NUCLEOTIDE SEQUENCE [LARGE SCALE GENOMIC DNA]</scope>
    <source>
        <strain evidence="1 2">CCMP1005</strain>
    </source>
</reference>
<sequence length="186" mass="20975">MKGCSIRKKFLHKLGVGVPRAPVRADQLSVEDLKDVPQFYEPLQGRMHLQFEVNVCGTCAARDKFLSGRSNSDYTAATASTTACTSSNESVSSAHAKRPKSVCFQEAAQVVPIPMRSEYTKRTKELLWVNKIDMAENIERNLIEYAYERYNPVRVCEENDMYLCTVTKVGRPLYGTGNAQRTRGRE</sequence>
<organism evidence="1 2">
    <name type="scientific">Thalassiosira oceanica</name>
    <name type="common">Marine diatom</name>
    <dbReference type="NCBI Taxonomy" id="159749"/>
    <lineage>
        <taxon>Eukaryota</taxon>
        <taxon>Sar</taxon>
        <taxon>Stramenopiles</taxon>
        <taxon>Ochrophyta</taxon>
        <taxon>Bacillariophyta</taxon>
        <taxon>Coscinodiscophyceae</taxon>
        <taxon>Thalassiosirophycidae</taxon>
        <taxon>Thalassiosirales</taxon>
        <taxon>Thalassiosiraceae</taxon>
        <taxon>Thalassiosira</taxon>
    </lineage>
</organism>
<gene>
    <name evidence="1" type="ORF">THAOC_14130</name>
</gene>
<dbReference type="eggNOG" id="ENOG502QZC8">
    <property type="taxonomic scope" value="Eukaryota"/>
</dbReference>
<proteinExistence type="predicted"/>
<accession>K0T3W1</accession>
<protein>
    <submittedName>
        <fullName evidence="1">Uncharacterized protein</fullName>
    </submittedName>
</protein>
<comment type="caution">
    <text evidence="1">The sequence shown here is derived from an EMBL/GenBank/DDBJ whole genome shotgun (WGS) entry which is preliminary data.</text>
</comment>
<dbReference type="Proteomes" id="UP000266841">
    <property type="component" value="Unassembled WGS sequence"/>
</dbReference>